<protein>
    <recommendedName>
        <fullName evidence="3">Regulatory protein</fullName>
    </recommendedName>
</protein>
<evidence type="ECO:0000313" key="2">
    <source>
        <dbReference type="Proteomes" id="UP001321542"/>
    </source>
</evidence>
<evidence type="ECO:0008006" key="3">
    <source>
        <dbReference type="Google" id="ProtNLM"/>
    </source>
</evidence>
<sequence>MKTMPIDQSQALVILASEPRPRFKDRDGREPAIDRTTGAHLHQVDVMFAFNGRAEVITVNVPEPGLGKGLKVGMPVAFTGLVASAWENEINGKDRHGISVRGDAVTAKAGA</sequence>
<accession>A0ABM7FF87</accession>
<dbReference type="EMBL" id="AP018448">
    <property type="protein sequence ID" value="BBC35737.1"/>
    <property type="molecule type" value="Genomic_DNA"/>
</dbReference>
<reference evidence="1 2" key="1">
    <citation type="journal article" date="2010" name="ChemBioChem">
        <title>Cloning and characterization of the biosynthetic gene cluster of 16-membered macrolide antibiotic FD-891: involvement of a dual functional cytochrome P450 monooxygenase catalyzing epoxidation and hydroxylation.</title>
        <authorList>
            <person name="Kudo F."/>
            <person name="Motegi A."/>
            <person name="Mizoue K."/>
            <person name="Eguchi T."/>
        </authorList>
    </citation>
    <scope>NUCLEOTIDE SEQUENCE [LARGE SCALE GENOMIC DNA]</scope>
    <source>
        <strain evidence="1 2">A-8890</strain>
    </source>
</reference>
<name>A0ABM7FF87_9ACTN</name>
<organism evidence="1 2">
    <name type="scientific">Streptomyces graminofaciens</name>
    <dbReference type="NCBI Taxonomy" id="68212"/>
    <lineage>
        <taxon>Bacteria</taxon>
        <taxon>Bacillati</taxon>
        <taxon>Actinomycetota</taxon>
        <taxon>Actinomycetes</taxon>
        <taxon>Kitasatosporales</taxon>
        <taxon>Streptomycetaceae</taxon>
        <taxon>Streptomyces</taxon>
    </lineage>
</organism>
<gene>
    <name evidence="1" type="ORF">SGFS_070310</name>
</gene>
<keyword evidence="2" id="KW-1185">Reference proteome</keyword>
<evidence type="ECO:0000313" key="1">
    <source>
        <dbReference type="EMBL" id="BBC35737.1"/>
    </source>
</evidence>
<dbReference type="Proteomes" id="UP001321542">
    <property type="component" value="Chromosome"/>
</dbReference>
<proteinExistence type="predicted"/>
<reference evidence="1 2" key="2">
    <citation type="journal article" date="2023" name="ChemBioChem">
        <title>Acyltransferase Domain Exchange between Two Independent Type I Polyketide Synthases in the Same Producer Strain of Macrolide Antibiotics.</title>
        <authorList>
            <person name="Kudo F."/>
            <person name="Kishikawa K."/>
            <person name="Tsuboi K."/>
            <person name="Kido T."/>
            <person name="Usui T."/>
            <person name="Hashimoto J."/>
            <person name="Shin-Ya K."/>
            <person name="Miyanaga A."/>
            <person name="Eguchi T."/>
        </authorList>
    </citation>
    <scope>NUCLEOTIDE SEQUENCE [LARGE SCALE GENOMIC DNA]</scope>
    <source>
        <strain evidence="1 2">A-8890</strain>
    </source>
</reference>